<keyword evidence="2" id="KW-1185">Reference proteome</keyword>
<accession>A0AAE3M3Q2</accession>
<organism evidence="1 2">
    <name type="scientific">Plebeiibacterium sediminum</name>
    <dbReference type="NCBI Taxonomy" id="2992112"/>
    <lineage>
        <taxon>Bacteria</taxon>
        <taxon>Pseudomonadati</taxon>
        <taxon>Bacteroidota</taxon>
        <taxon>Bacteroidia</taxon>
        <taxon>Marinilabiliales</taxon>
        <taxon>Marinilabiliaceae</taxon>
        <taxon>Plebeiibacterium</taxon>
    </lineage>
</organism>
<proteinExistence type="predicted"/>
<dbReference type="Proteomes" id="UP001209229">
    <property type="component" value="Unassembled WGS sequence"/>
</dbReference>
<gene>
    <name evidence="1" type="ORF">OM075_07440</name>
</gene>
<dbReference type="AlphaFoldDB" id="A0AAE3M3Q2"/>
<dbReference type="EMBL" id="JAPDPJ010000012">
    <property type="protein sequence ID" value="MCW3786294.1"/>
    <property type="molecule type" value="Genomic_DNA"/>
</dbReference>
<dbReference type="RefSeq" id="WP_301189860.1">
    <property type="nucleotide sequence ID" value="NZ_JAPDPJ010000012.1"/>
</dbReference>
<protein>
    <submittedName>
        <fullName evidence="1">SMI1/KNR4 family protein</fullName>
    </submittedName>
</protein>
<evidence type="ECO:0000313" key="2">
    <source>
        <dbReference type="Proteomes" id="UP001209229"/>
    </source>
</evidence>
<evidence type="ECO:0000313" key="1">
    <source>
        <dbReference type="EMBL" id="MCW3786294.1"/>
    </source>
</evidence>
<comment type="caution">
    <text evidence="1">The sequence shown here is derived from an EMBL/GenBank/DDBJ whole genome shotgun (WGS) entry which is preliminary data.</text>
</comment>
<reference evidence="1" key="1">
    <citation type="submission" date="2022-10" db="EMBL/GenBank/DDBJ databases">
        <authorList>
            <person name="Yu W.X."/>
        </authorList>
    </citation>
    <scope>NUCLEOTIDE SEQUENCE</scope>
    <source>
        <strain evidence="1">AAT</strain>
    </source>
</reference>
<sequence>MENIEIIRKLKASTFTDEDGEKYTLEFQDGLTETEIDKLSNLFPNNTIATEIRDILKETCGWDGYGVDQVDFSSIAQFGFLELSPYSVTLGHDGLGNFWILDILNDGSLGHVYYVCHDPAVFIKYSENLNGFLSSLMEFYESPSTNFLNDIHDNVVYKIWKEGGKLIDKTDFLRENNQYSDFMSEFEGEDWVVADMRLSKETEGFAWGKFGPNNLTRRHPDDLIWVIKKKKRGLIGRLLGR</sequence>
<name>A0AAE3M3Q2_9BACT</name>